<dbReference type="Proteomes" id="UP000325577">
    <property type="component" value="Linkage Group LG21"/>
</dbReference>
<dbReference type="FunFam" id="1.25.40.10:FF:000427">
    <property type="entry name" value="Pentatricopeptide repeat-containing protein chloroplastic"/>
    <property type="match status" value="1"/>
</dbReference>
<dbReference type="Pfam" id="PF01535">
    <property type="entry name" value="PPR"/>
    <property type="match status" value="3"/>
</dbReference>
<dbReference type="PANTHER" id="PTHR47926">
    <property type="entry name" value="PENTATRICOPEPTIDE REPEAT-CONTAINING PROTEIN"/>
    <property type="match status" value="1"/>
</dbReference>
<dbReference type="Pfam" id="PF20431">
    <property type="entry name" value="E_motif"/>
    <property type="match status" value="1"/>
</dbReference>
<evidence type="ECO:0000313" key="3">
    <source>
        <dbReference type="EMBL" id="KAA8528148.1"/>
    </source>
</evidence>
<evidence type="ECO:0000256" key="2">
    <source>
        <dbReference type="PROSITE-ProRule" id="PRU00708"/>
    </source>
</evidence>
<dbReference type="OrthoDB" id="185373at2759"/>
<dbReference type="NCBIfam" id="TIGR00756">
    <property type="entry name" value="PPR"/>
    <property type="match status" value="3"/>
</dbReference>
<dbReference type="FunFam" id="1.25.40.10:FF:001093">
    <property type="entry name" value="Pentatricopeptide repeat-containing protein At2g34400"/>
    <property type="match status" value="1"/>
</dbReference>
<dbReference type="InterPro" id="IPR046960">
    <property type="entry name" value="PPR_At4g14850-like_plant"/>
</dbReference>
<keyword evidence="4" id="KW-1185">Reference proteome</keyword>
<sequence length="460" mass="51445">MISRQFQILFQWSKRTAHLLQLHSLILKTALDRDQFFVSQFILSACSVSIGFARSIFDSSPITLSLFAWNTIIKEYSRSSIPIESVKLFYQLQRVGLKPDKFTYPFVLKACGRCSMAQVGGTVHSLILKTGFDWDRYIRNTLLRMYAACNAIGLARQVFDEMSERDVVSWSSMIAGYVSCDCPSDALMVFQDMKLVNEEPNNITLVSLLSACTRLPNIRLGESIHSYILVNHIALDVALGTALLEMYAKCGHIEKAFHIFNSMNEKNLQSWTVMISGLADHGHGEEAISLFTQMEQTGQKPDSVSFSGILCACSHLGAINEGQMYFDQMVRIYNIKPTMEHYGCMVDMFGRAGMIEEAYQVISNMPMEPNPVILRSFMSACKNHGCILCLDENLKKLLLEIEPDLGANYVLAATVSSLSGCWNDADDLRVSMKDKGLKKVPGCSWVEVNGSSTEDIVKEA</sequence>
<feature type="repeat" description="PPR" evidence="2">
    <location>
        <begin position="65"/>
        <end position="99"/>
    </location>
</feature>
<dbReference type="GO" id="GO:0009451">
    <property type="term" value="P:RNA modification"/>
    <property type="evidence" value="ECO:0007669"/>
    <property type="project" value="InterPro"/>
</dbReference>
<dbReference type="EMBL" id="CM018045">
    <property type="protein sequence ID" value="KAA8528148.1"/>
    <property type="molecule type" value="Genomic_DNA"/>
</dbReference>
<dbReference type="Pfam" id="PF13041">
    <property type="entry name" value="PPR_2"/>
    <property type="match status" value="2"/>
</dbReference>
<feature type="repeat" description="PPR" evidence="2">
    <location>
        <begin position="166"/>
        <end position="200"/>
    </location>
</feature>
<evidence type="ECO:0000256" key="1">
    <source>
        <dbReference type="ARBA" id="ARBA00022737"/>
    </source>
</evidence>
<name>A0A5J5ADC9_9ASTE</name>
<accession>A0A5J5ADC9</accession>
<feature type="repeat" description="PPR" evidence="2">
    <location>
        <begin position="267"/>
        <end position="301"/>
    </location>
</feature>
<dbReference type="PROSITE" id="PS51375">
    <property type="entry name" value="PPR"/>
    <property type="match status" value="3"/>
</dbReference>
<proteinExistence type="predicted"/>
<dbReference type="InterPro" id="IPR002885">
    <property type="entry name" value="PPR_rpt"/>
</dbReference>
<organism evidence="3 4">
    <name type="scientific">Nyssa sinensis</name>
    <dbReference type="NCBI Taxonomy" id="561372"/>
    <lineage>
        <taxon>Eukaryota</taxon>
        <taxon>Viridiplantae</taxon>
        <taxon>Streptophyta</taxon>
        <taxon>Embryophyta</taxon>
        <taxon>Tracheophyta</taxon>
        <taxon>Spermatophyta</taxon>
        <taxon>Magnoliopsida</taxon>
        <taxon>eudicotyledons</taxon>
        <taxon>Gunneridae</taxon>
        <taxon>Pentapetalae</taxon>
        <taxon>asterids</taxon>
        <taxon>Cornales</taxon>
        <taxon>Nyssaceae</taxon>
        <taxon>Nyssa</taxon>
    </lineage>
</organism>
<dbReference type="Gene3D" id="1.25.40.10">
    <property type="entry name" value="Tetratricopeptide repeat domain"/>
    <property type="match status" value="3"/>
</dbReference>
<gene>
    <name evidence="3" type="ORF">F0562_035601</name>
</gene>
<dbReference type="GO" id="GO:0003723">
    <property type="term" value="F:RNA binding"/>
    <property type="evidence" value="ECO:0007669"/>
    <property type="project" value="InterPro"/>
</dbReference>
<keyword evidence="1" id="KW-0677">Repeat</keyword>
<dbReference type="InterPro" id="IPR046848">
    <property type="entry name" value="E_motif"/>
</dbReference>
<dbReference type="InterPro" id="IPR011990">
    <property type="entry name" value="TPR-like_helical_dom_sf"/>
</dbReference>
<protein>
    <recommendedName>
        <fullName evidence="5">Pentacotripeptide-repeat region of PRORP domain-containing protein</fullName>
    </recommendedName>
</protein>
<reference evidence="3 4" key="1">
    <citation type="submission" date="2019-09" db="EMBL/GenBank/DDBJ databases">
        <title>A chromosome-level genome assembly of the Chinese tupelo Nyssa sinensis.</title>
        <authorList>
            <person name="Yang X."/>
            <person name="Kang M."/>
            <person name="Yang Y."/>
            <person name="Xiong H."/>
            <person name="Wang M."/>
            <person name="Zhang Z."/>
            <person name="Wang Z."/>
            <person name="Wu H."/>
            <person name="Ma T."/>
            <person name="Liu J."/>
            <person name="Xi Z."/>
        </authorList>
    </citation>
    <scope>NUCLEOTIDE SEQUENCE [LARGE SCALE GENOMIC DNA]</scope>
    <source>
        <strain evidence="3">J267</strain>
        <tissue evidence="3">Leaf</tissue>
    </source>
</reference>
<dbReference type="AlphaFoldDB" id="A0A5J5ADC9"/>
<evidence type="ECO:0008006" key="5">
    <source>
        <dbReference type="Google" id="ProtNLM"/>
    </source>
</evidence>
<evidence type="ECO:0000313" key="4">
    <source>
        <dbReference type="Proteomes" id="UP000325577"/>
    </source>
</evidence>